<evidence type="ECO:0000313" key="3">
    <source>
        <dbReference type="Proteomes" id="UP000192596"/>
    </source>
</evidence>
<dbReference type="AlphaFoldDB" id="A0A1V8SLP7"/>
<dbReference type="EMBL" id="NAJO01000037">
    <property type="protein sequence ID" value="OQO00053.1"/>
    <property type="molecule type" value="Genomic_DNA"/>
</dbReference>
<dbReference type="InParanoid" id="A0A1V8SLP7"/>
<evidence type="ECO:0000313" key="2">
    <source>
        <dbReference type="EMBL" id="OQO00053.1"/>
    </source>
</evidence>
<keyword evidence="3" id="KW-1185">Reference proteome</keyword>
<dbReference type="Proteomes" id="UP000192596">
    <property type="component" value="Unassembled WGS sequence"/>
</dbReference>
<gene>
    <name evidence="2" type="ORF">B0A48_14256</name>
</gene>
<keyword evidence="1" id="KW-0472">Membrane</keyword>
<keyword evidence="1" id="KW-1133">Transmembrane helix</keyword>
<protein>
    <submittedName>
        <fullName evidence="2">Uncharacterized protein</fullName>
    </submittedName>
</protein>
<evidence type="ECO:0000256" key="1">
    <source>
        <dbReference type="SAM" id="Phobius"/>
    </source>
</evidence>
<name>A0A1V8SLP7_9PEZI</name>
<reference evidence="3" key="1">
    <citation type="submission" date="2017-03" db="EMBL/GenBank/DDBJ databases">
        <title>Genomes of endolithic fungi from Antarctica.</title>
        <authorList>
            <person name="Coleine C."/>
            <person name="Masonjones S."/>
            <person name="Stajich J.E."/>
        </authorList>
    </citation>
    <scope>NUCLEOTIDE SEQUENCE [LARGE SCALE GENOMIC DNA]</scope>
    <source>
        <strain evidence="3">CCFEE 5527</strain>
    </source>
</reference>
<sequence>MTSSMPTADRKTSCKFDDPKSTVLVGDIADMDMLEVVNSKTAGVRTRAIRKSRFDILFDSSYKRKTWSEIGDLKIRDWHIVLIHTLIALEPYTALYFAGCTTFFQLYMTVMALIVY</sequence>
<keyword evidence="1" id="KW-0812">Transmembrane</keyword>
<organism evidence="2 3">
    <name type="scientific">Cryoendolithus antarcticus</name>
    <dbReference type="NCBI Taxonomy" id="1507870"/>
    <lineage>
        <taxon>Eukaryota</taxon>
        <taxon>Fungi</taxon>
        <taxon>Dikarya</taxon>
        <taxon>Ascomycota</taxon>
        <taxon>Pezizomycotina</taxon>
        <taxon>Dothideomycetes</taxon>
        <taxon>Dothideomycetidae</taxon>
        <taxon>Cladosporiales</taxon>
        <taxon>Cladosporiaceae</taxon>
        <taxon>Cryoendolithus</taxon>
    </lineage>
</organism>
<comment type="caution">
    <text evidence="2">The sequence shown here is derived from an EMBL/GenBank/DDBJ whole genome shotgun (WGS) entry which is preliminary data.</text>
</comment>
<proteinExistence type="predicted"/>
<feature type="transmembrane region" description="Helical" evidence="1">
    <location>
        <begin position="94"/>
        <end position="115"/>
    </location>
</feature>
<accession>A0A1V8SLP7</accession>